<dbReference type="Pfam" id="PF02637">
    <property type="entry name" value="GatB_Yqey"/>
    <property type="match status" value="1"/>
</dbReference>
<dbReference type="OrthoDB" id="1722066at2759"/>
<reference evidence="7" key="2">
    <citation type="journal article" date="2016" name="Sci. Rep.">
        <title>Dictyocaulus viviparus genome, variome and transcriptome elucidate lungworm biology and support future intervention.</title>
        <authorList>
            <person name="McNulty S.N."/>
            <person name="Strube C."/>
            <person name="Rosa B.A."/>
            <person name="Martin J.C."/>
            <person name="Tyagi R."/>
            <person name="Choi Y.J."/>
            <person name="Wang Q."/>
            <person name="Hallsworth Pepin K."/>
            <person name="Zhang X."/>
            <person name="Ozersky P."/>
            <person name="Wilson R.K."/>
            <person name="Sternberg P.W."/>
            <person name="Gasser R.B."/>
            <person name="Mitreva M."/>
        </authorList>
    </citation>
    <scope>NUCLEOTIDE SEQUENCE [LARGE SCALE GENOMIC DNA]</scope>
    <source>
        <strain evidence="7">HannoverDv2000</strain>
    </source>
</reference>
<keyword evidence="7" id="KW-1185">Reference proteome</keyword>
<dbReference type="EMBL" id="KN716155">
    <property type="protein sequence ID" value="KJH53104.1"/>
    <property type="molecule type" value="Genomic_DNA"/>
</dbReference>
<keyword evidence="4" id="KW-0648">Protein biosynthesis</keyword>
<keyword evidence="1" id="KW-0436">Ligase</keyword>
<evidence type="ECO:0000256" key="2">
    <source>
        <dbReference type="ARBA" id="ARBA00022741"/>
    </source>
</evidence>
<evidence type="ECO:0000313" key="7">
    <source>
        <dbReference type="Proteomes" id="UP000053766"/>
    </source>
</evidence>
<evidence type="ECO:0000256" key="1">
    <source>
        <dbReference type="ARBA" id="ARBA00022598"/>
    </source>
</evidence>
<name>A0A0D8YAR0_DICVI</name>
<protein>
    <recommendedName>
        <fullName evidence="5">Asn/Gln amidotransferase domain-containing protein</fullName>
    </recommendedName>
</protein>
<dbReference type="InterPro" id="IPR017959">
    <property type="entry name" value="Asn/Gln-tRNA_amidoTrfase_suB/E"/>
</dbReference>
<reference evidence="6 7" key="1">
    <citation type="submission" date="2013-11" db="EMBL/GenBank/DDBJ databases">
        <title>Draft genome of the bovine lungworm Dictyocaulus viviparus.</title>
        <authorList>
            <person name="Mitreva M."/>
        </authorList>
    </citation>
    <scope>NUCLEOTIDE SEQUENCE [LARGE SCALE GENOMIC DNA]</scope>
    <source>
        <strain evidence="6 7">HannoverDv2000</strain>
    </source>
</reference>
<dbReference type="GO" id="GO:0070681">
    <property type="term" value="P:glutaminyl-tRNAGln biosynthesis via transamidation"/>
    <property type="evidence" value="ECO:0007669"/>
    <property type="project" value="TreeGrafter"/>
</dbReference>
<evidence type="ECO:0000256" key="3">
    <source>
        <dbReference type="ARBA" id="ARBA00022840"/>
    </source>
</evidence>
<accession>A0A0D8YAR0</accession>
<dbReference type="PANTHER" id="PTHR11659:SF0">
    <property type="entry name" value="GLUTAMYL-TRNA(GLN) AMIDOTRANSFERASE SUBUNIT B, MITOCHONDRIAL"/>
    <property type="match status" value="1"/>
</dbReference>
<proteinExistence type="predicted"/>
<sequence length="221" mass="25627">MRDKEVNTDYRFTPEPNLPIVKIQPQWIEECVESTSSTPTHIKYQELGFDPKQSVLYAENPELSRFVDLCANRIPLVGAEHFVTWMNELRLIMQKSKEVYPPENPEFAKQFMVILELYVCGRITKLRGLATLRAFITEVGDAVELFTAKDLWRITDKHLICRMVDEVFDSNHGMVEKALAGRIKSINSLRRLLVDHSSRRIDVDDAMDAVTRKLSELRKEM</sequence>
<dbReference type="InterPro" id="IPR018027">
    <property type="entry name" value="Asn/Gln_amidotransferase"/>
</dbReference>
<dbReference type="GO" id="GO:0005739">
    <property type="term" value="C:mitochondrion"/>
    <property type="evidence" value="ECO:0007669"/>
    <property type="project" value="TreeGrafter"/>
</dbReference>
<dbReference type="PANTHER" id="PTHR11659">
    <property type="entry name" value="GLUTAMYL-TRNA GLN AMIDOTRANSFERASE SUBUNIT B MITOCHONDRIAL AND PROKARYOTIC PET112-RELATED"/>
    <property type="match status" value="1"/>
</dbReference>
<evidence type="ECO:0000256" key="4">
    <source>
        <dbReference type="ARBA" id="ARBA00022917"/>
    </source>
</evidence>
<dbReference type="GO" id="GO:0030956">
    <property type="term" value="C:glutamyl-tRNA(Gln) amidotransferase complex"/>
    <property type="evidence" value="ECO:0007669"/>
    <property type="project" value="TreeGrafter"/>
</dbReference>
<dbReference type="GO" id="GO:0050567">
    <property type="term" value="F:glutaminyl-tRNA synthase (glutamine-hydrolyzing) activity"/>
    <property type="evidence" value="ECO:0007669"/>
    <property type="project" value="TreeGrafter"/>
</dbReference>
<evidence type="ECO:0000313" key="6">
    <source>
        <dbReference type="EMBL" id="KJH53104.1"/>
    </source>
</evidence>
<dbReference type="AlphaFoldDB" id="A0A0D8YAR0"/>
<dbReference type="SUPFAM" id="SSF55931">
    <property type="entry name" value="Glutamine synthetase/guanido kinase"/>
    <property type="match status" value="1"/>
</dbReference>
<keyword evidence="3" id="KW-0067">ATP-binding</keyword>
<dbReference type="STRING" id="29172.A0A0D8YAR0"/>
<keyword evidence="2" id="KW-0547">Nucleotide-binding</keyword>
<dbReference type="InterPro" id="IPR014746">
    <property type="entry name" value="Gln_synth/guanido_kin_cat_dom"/>
</dbReference>
<evidence type="ECO:0000259" key="5">
    <source>
        <dbReference type="Pfam" id="PF02637"/>
    </source>
</evidence>
<feature type="domain" description="Asn/Gln amidotransferase" evidence="5">
    <location>
        <begin position="103"/>
        <end position="189"/>
    </location>
</feature>
<dbReference type="GO" id="GO:0005524">
    <property type="term" value="F:ATP binding"/>
    <property type="evidence" value="ECO:0007669"/>
    <property type="project" value="UniProtKB-KW"/>
</dbReference>
<organism evidence="6 7">
    <name type="scientific">Dictyocaulus viviparus</name>
    <name type="common">Bovine lungworm</name>
    <dbReference type="NCBI Taxonomy" id="29172"/>
    <lineage>
        <taxon>Eukaryota</taxon>
        <taxon>Metazoa</taxon>
        <taxon>Ecdysozoa</taxon>
        <taxon>Nematoda</taxon>
        <taxon>Chromadorea</taxon>
        <taxon>Rhabditida</taxon>
        <taxon>Rhabditina</taxon>
        <taxon>Rhabditomorpha</taxon>
        <taxon>Strongyloidea</taxon>
        <taxon>Metastrongylidae</taxon>
        <taxon>Dictyocaulus</taxon>
    </lineage>
</organism>
<dbReference type="Proteomes" id="UP000053766">
    <property type="component" value="Unassembled WGS sequence"/>
</dbReference>
<dbReference type="GO" id="GO:0032543">
    <property type="term" value="P:mitochondrial translation"/>
    <property type="evidence" value="ECO:0007669"/>
    <property type="project" value="TreeGrafter"/>
</dbReference>
<gene>
    <name evidence="6" type="ORF">DICVIV_00602</name>
</gene>